<dbReference type="EMBL" id="CP031081">
    <property type="protein sequence ID" value="AYF03825.1"/>
    <property type="molecule type" value="Genomic_DNA"/>
</dbReference>
<dbReference type="InterPro" id="IPR009056">
    <property type="entry name" value="Cyt_c-like_dom"/>
</dbReference>
<dbReference type="GO" id="GO:0020037">
    <property type="term" value="F:heme binding"/>
    <property type="evidence" value="ECO:0007669"/>
    <property type="project" value="InterPro"/>
</dbReference>
<evidence type="ECO:0000313" key="7">
    <source>
        <dbReference type="EMBL" id="QEU06538.1"/>
    </source>
</evidence>
<dbReference type="SUPFAM" id="SSF46626">
    <property type="entry name" value="Cytochrome c"/>
    <property type="match status" value="1"/>
</dbReference>
<dbReference type="GO" id="GO:0046872">
    <property type="term" value="F:metal ion binding"/>
    <property type="evidence" value="ECO:0007669"/>
    <property type="project" value="UniProtKB-KW"/>
</dbReference>
<reference evidence="7 9" key="3">
    <citation type="submission" date="2019-09" db="EMBL/GenBank/DDBJ databases">
        <title>FDA dAtabase for Regulatory Grade micrObial Sequences (FDA-ARGOS): Supporting development and validation of Infectious Disease Dx tests.</title>
        <authorList>
            <person name="Sciortino C."/>
            <person name="Tallon L."/>
            <person name="Sadzewicz L."/>
            <person name="Vavikolanu K."/>
            <person name="Mehta A."/>
            <person name="Aluvathingal J."/>
            <person name="Nadendla S."/>
            <person name="Nandy P."/>
            <person name="Geyer C."/>
            <person name="Yan Y."/>
            <person name="Sichtig H."/>
        </authorList>
    </citation>
    <scope>NUCLEOTIDE SEQUENCE [LARGE SCALE GENOMIC DNA]</scope>
    <source>
        <strain evidence="7 9">FDAARGOS_643</strain>
        <plasmid evidence="7 9">unnamed1</plasmid>
    </source>
</reference>
<protein>
    <submittedName>
        <fullName evidence="7">Cytochrome c</fullName>
    </submittedName>
</protein>
<dbReference type="InterPro" id="IPR036909">
    <property type="entry name" value="Cyt_c-like_dom_sf"/>
</dbReference>
<evidence type="ECO:0000256" key="3">
    <source>
        <dbReference type="ARBA" id="ARBA00023004"/>
    </source>
</evidence>
<accession>A0A386USY2</accession>
<name>A0A386USY2_9RHOB</name>
<keyword evidence="6" id="KW-0614">Plasmid</keyword>
<proteinExistence type="predicted"/>
<geneLocation type="plasmid" evidence="6">
    <name>pYEE3</name>
</geneLocation>
<dbReference type="Proteomes" id="UP000272010">
    <property type="component" value="Plasmid pYEE3"/>
</dbReference>
<dbReference type="GO" id="GO:0009055">
    <property type="term" value="F:electron transfer activity"/>
    <property type="evidence" value="ECO:0007669"/>
    <property type="project" value="InterPro"/>
</dbReference>
<dbReference type="Pfam" id="PF00034">
    <property type="entry name" value="Cytochrom_C"/>
    <property type="match status" value="1"/>
</dbReference>
<dbReference type="AlphaFoldDB" id="A0A386USY2"/>
<feature type="domain" description="Cytochrome c" evidence="5">
    <location>
        <begin position="46"/>
        <end position="132"/>
    </location>
</feature>
<dbReference type="PROSITE" id="PS51007">
    <property type="entry name" value="CYTC"/>
    <property type="match status" value="1"/>
</dbReference>
<evidence type="ECO:0000313" key="9">
    <source>
        <dbReference type="Proteomes" id="UP000324507"/>
    </source>
</evidence>
<dbReference type="Gene3D" id="1.10.760.10">
    <property type="entry name" value="Cytochrome c-like domain"/>
    <property type="match status" value="1"/>
</dbReference>
<geneLocation type="plasmid" evidence="7">
    <name>unnamed1</name>
</geneLocation>
<evidence type="ECO:0000313" key="8">
    <source>
        <dbReference type="Proteomes" id="UP000272010"/>
    </source>
</evidence>
<geneLocation type="plasmid" evidence="8">
    <name>pyee3</name>
</geneLocation>
<reference evidence="6" key="1">
    <citation type="journal article" date="2018" name="Front. Microbiol.">
        <title>Genome Structure of the Opportunistic Pathogen Paracoccus yeei (Alphaproteobacteria) and Identification of Putative Virulence Factors.</title>
        <authorList>
            <person name="Lasek R."/>
            <person name="Szuplewska M."/>
            <person name="Mitura M."/>
            <person name="Decewicz P."/>
            <person name="Chmielowska C."/>
            <person name="Pawlot A."/>
            <person name="Sentkowska D."/>
            <person name="Czarnecki J."/>
            <person name="Bartosik D."/>
        </authorList>
    </citation>
    <scope>NUCLEOTIDE SEQUENCE</scope>
    <source>
        <strain evidence="6">CCUG 32053</strain>
        <plasmid evidence="6">pYEE3</plasmid>
    </source>
</reference>
<sequence length="138" mass="14663">MSKSRLFVLIAVIGAAMFVWALRRPDTAAATGTPMVTVNVPSSLSLPAAKGRTAFDTNCASCHGENASGRDGIGPPLIDPIYRPGHHADIAFELAARTGARQHHWTFGNMPPTEGVTDADLAVIIAYIREIQRANGIN</sequence>
<dbReference type="EMBL" id="CP044078">
    <property type="protein sequence ID" value="QEU06538.1"/>
    <property type="molecule type" value="Genomic_DNA"/>
</dbReference>
<evidence type="ECO:0000259" key="5">
    <source>
        <dbReference type="PROSITE" id="PS51007"/>
    </source>
</evidence>
<evidence type="ECO:0000256" key="2">
    <source>
        <dbReference type="ARBA" id="ARBA00022723"/>
    </source>
</evidence>
<dbReference type="RefSeq" id="WP_120444808.1">
    <property type="nucleotide sequence ID" value="NZ_CALTWI010000058.1"/>
</dbReference>
<dbReference type="Proteomes" id="UP000324507">
    <property type="component" value="Plasmid unnamed1"/>
</dbReference>
<keyword evidence="2 4" id="KW-0479">Metal-binding</keyword>
<gene>
    <name evidence="7" type="ORF">FOB51_00215</name>
    <name evidence="6" type="ORF">PY32053_04298</name>
</gene>
<evidence type="ECO:0000313" key="6">
    <source>
        <dbReference type="EMBL" id="AYF03825.1"/>
    </source>
</evidence>
<evidence type="ECO:0000256" key="1">
    <source>
        <dbReference type="ARBA" id="ARBA00022617"/>
    </source>
</evidence>
<reference evidence="8" key="2">
    <citation type="submission" date="2018-07" db="EMBL/GenBank/DDBJ databases">
        <title>Genome Structure of the Opportunistic Pathogen Paracoccus yeei (Alphaproteobacteria) and Identification of Putative Virulence Factors.</title>
        <authorList>
            <person name="Lasek R."/>
            <person name="Szuplewska M."/>
            <person name="Mitura M."/>
            <person name="Decewicz P."/>
            <person name="Chmielowska C."/>
            <person name="Pawlot A."/>
            <person name="Sentkowska D."/>
            <person name="Czarnecki J."/>
            <person name="Bartosik D."/>
        </authorList>
    </citation>
    <scope>NUCLEOTIDE SEQUENCE [LARGE SCALE GENOMIC DNA]</scope>
    <source>
        <strain evidence="8">CCUG 32053</strain>
        <plasmid evidence="8">pyee3</plasmid>
    </source>
</reference>
<keyword evidence="3 4" id="KW-0408">Iron</keyword>
<organism evidence="6 8">
    <name type="scientific">Paracoccus yeei</name>
    <dbReference type="NCBI Taxonomy" id="147645"/>
    <lineage>
        <taxon>Bacteria</taxon>
        <taxon>Pseudomonadati</taxon>
        <taxon>Pseudomonadota</taxon>
        <taxon>Alphaproteobacteria</taxon>
        <taxon>Rhodobacterales</taxon>
        <taxon>Paracoccaceae</taxon>
        <taxon>Paracoccus</taxon>
    </lineage>
</organism>
<evidence type="ECO:0000256" key="4">
    <source>
        <dbReference type="PROSITE-ProRule" id="PRU00433"/>
    </source>
</evidence>
<keyword evidence="1 4" id="KW-0349">Heme</keyword>